<evidence type="ECO:0000313" key="11">
    <source>
        <dbReference type="EMBL" id="TLV21528.1"/>
    </source>
</evidence>
<dbReference type="InterPro" id="IPR004268">
    <property type="entry name" value="MurJ"/>
</dbReference>
<keyword evidence="4" id="KW-0133">Cell shape</keyword>
<dbReference type="Pfam" id="PF03023">
    <property type="entry name" value="MurJ"/>
    <property type="match status" value="1"/>
</dbReference>
<reference evidence="11 12" key="1">
    <citation type="submission" date="2019-05" db="EMBL/GenBank/DDBJ databases">
        <title>Genome sequence of Klebsiella sp strain TOUT106.</title>
        <authorList>
            <person name="Rahi P."/>
            <person name="Chaudhari D."/>
        </authorList>
    </citation>
    <scope>NUCLEOTIDE SEQUENCE [LARGE SCALE GENOMIC DNA]</scope>
    <source>
        <strain evidence="11 12">TOUT106</strain>
    </source>
</reference>
<evidence type="ECO:0000256" key="10">
    <source>
        <dbReference type="SAM" id="Phobius"/>
    </source>
</evidence>
<dbReference type="GO" id="GO:0009252">
    <property type="term" value="P:peptidoglycan biosynthetic process"/>
    <property type="evidence" value="ECO:0007669"/>
    <property type="project" value="UniProtKB-KW"/>
</dbReference>
<keyword evidence="12" id="KW-1185">Reference proteome</keyword>
<feature type="transmembrane region" description="Helical" evidence="10">
    <location>
        <begin position="181"/>
        <end position="199"/>
    </location>
</feature>
<dbReference type="EMBL" id="VCHQ01000007">
    <property type="protein sequence ID" value="TLV21528.1"/>
    <property type="molecule type" value="Genomic_DNA"/>
</dbReference>
<comment type="caution">
    <text evidence="11">The sequence shown here is derived from an EMBL/GenBank/DDBJ whole genome shotgun (WGS) entry which is preliminary data.</text>
</comment>
<dbReference type="Proteomes" id="UP000307430">
    <property type="component" value="Unassembled WGS sequence"/>
</dbReference>
<keyword evidence="7 10" id="KW-0472">Membrane</keyword>
<evidence type="ECO:0000256" key="2">
    <source>
        <dbReference type="ARBA" id="ARBA00022475"/>
    </source>
</evidence>
<evidence type="ECO:0000256" key="5">
    <source>
        <dbReference type="ARBA" id="ARBA00022984"/>
    </source>
</evidence>
<dbReference type="PANTHER" id="PTHR47019:SF1">
    <property type="entry name" value="LIPID II FLIPPASE MURJ"/>
    <property type="match status" value="1"/>
</dbReference>
<evidence type="ECO:0000313" key="12">
    <source>
        <dbReference type="Proteomes" id="UP000307430"/>
    </source>
</evidence>
<protein>
    <recommendedName>
        <fullName evidence="13">Virulence factor MviN</fullName>
    </recommendedName>
</protein>
<feature type="transmembrane region" description="Helical" evidence="10">
    <location>
        <begin position="400"/>
        <end position="424"/>
    </location>
</feature>
<feature type="transmembrane region" description="Helical" evidence="10">
    <location>
        <begin position="431"/>
        <end position="448"/>
    </location>
</feature>
<sequence length="504" mass="57126">MKKNILQLFSGNVLSKVLGLAREICLSRFFGTGEINASYRIAQTGTLVPINFLTSDSLNSAFIPLYKKYLSEDKNRADSFKWLMYLFFVIISLLVSFFIVFYSDFWITILAPGVKPSTALIAKNLLSIMAICTPFYLCSAIVNYVSMAHDDFVPMSMRAIFQNLGMLFGVFLAYFLNNYVYLAWGFTGSYIIFCAWAFCRKNRQNLFSFPEEINFSDIKIVAKEFAYLMRPLIFLPFILQGNIALERALSSLISIDAISGLDYARFITDTVNFFIAIPVAFAGLSNWSASNIKDTKINLKNIYRILLVFGGGISLYIYFFSNEIVTLLFKHGAFDDKSVFITTNYLKGMCIGLWAQVIGYIFLKALNAHLLNKKVLIVISVSVLTNILWNLLVFRHLGAFGIGIGASLNGFVVFILSACYIGILKDIIKPTIIYLTGIVIYVIVYYIMGGYFDVESQVDILFKLLINGICMFVFLFFWIIFFKEYRDVLLNVLSGVIAKINRKS</sequence>
<name>A0A5R9LKV0_9ENTR</name>
<keyword evidence="6 10" id="KW-1133">Transmembrane helix</keyword>
<feature type="transmembrane region" description="Helical" evidence="10">
    <location>
        <begin position="375"/>
        <end position="394"/>
    </location>
</feature>
<dbReference type="GO" id="GO:0034204">
    <property type="term" value="P:lipid translocation"/>
    <property type="evidence" value="ECO:0007669"/>
    <property type="project" value="TreeGrafter"/>
</dbReference>
<feature type="transmembrane region" description="Helical" evidence="10">
    <location>
        <begin position="271"/>
        <end position="289"/>
    </location>
</feature>
<keyword evidence="2" id="KW-1003">Cell membrane</keyword>
<dbReference type="GO" id="GO:0015648">
    <property type="term" value="F:lipid-linked peptidoglycan transporter activity"/>
    <property type="evidence" value="ECO:0007669"/>
    <property type="project" value="TreeGrafter"/>
</dbReference>
<evidence type="ECO:0000256" key="4">
    <source>
        <dbReference type="ARBA" id="ARBA00022960"/>
    </source>
</evidence>
<evidence type="ECO:0000256" key="3">
    <source>
        <dbReference type="ARBA" id="ARBA00022692"/>
    </source>
</evidence>
<feature type="transmembrane region" description="Helical" evidence="10">
    <location>
        <begin position="157"/>
        <end position="175"/>
    </location>
</feature>
<evidence type="ECO:0000256" key="9">
    <source>
        <dbReference type="ARBA" id="ARBA00061532"/>
    </source>
</evidence>
<dbReference type="InterPro" id="IPR051050">
    <property type="entry name" value="Lipid_II_flippase_MurJ/MviN"/>
</dbReference>
<evidence type="ECO:0008006" key="13">
    <source>
        <dbReference type="Google" id="ProtNLM"/>
    </source>
</evidence>
<comment type="similarity">
    <text evidence="9">Belongs to the MurJ/MviN family.</text>
</comment>
<organism evidence="11 12">
    <name type="scientific">Klebsiella indica</name>
    <dbReference type="NCBI Taxonomy" id="2582917"/>
    <lineage>
        <taxon>Bacteria</taxon>
        <taxon>Pseudomonadati</taxon>
        <taxon>Pseudomonadota</taxon>
        <taxon>Gammaproteobacteria</taxon>
        <taxon>Enterobacterales</taxon>
        <taxon>Enterobacteriaceae</taxon>
        <taxon>Klebsiella/Raoultella group</taxon>
        <taxon>Klebsiella</taxon>
    </lineage>
</organism>
<dbReference type="PANTHER" id="PTHR47019">
    <property type="entry name" value="LIPID II FLIPPASE MURJ"/>
    <property type="match status" value="1"/>
</dbReference>
<dbReference type="RefSeq" id="WP_138360039.1">
    <property type="nucleotide sequence ID" value="NZ_VCHQ01000007.1"/>
</dbReference>
<feature type="transmembrane region" description="Helical" evidence="10">
    <location>
        <begin position="339"/>
        <end position="363"/>
    </location>
</feature>
<dbReference type="GO" id="GO:0008360">
    <property type="term" value="P:regulation of cell shape"/>
    <property type="evidence" value="ECO:0007669"/>
    <property type="project" value="UniProtKB-KW"/>
</dbReference>
<keyword evidence="5" id="KW-0573">Peptidoglycan synthesis</keyword>
<feature type="transmembrane region" description="Helical" evidence="10">
    <location>
        <begin position="125"/>
        <end position="145"/>
    </location>
</feature>
<comment type="subcellular location">
    <subcellularLocation>
        <location evidence="1">Cell membrane</location>
        <topology evidence="1">Multi-pass membrane protein</topology>
    </subcellularLocation>
</comment>
<feature type="transmembrane region" description="Helical" evidence="10">
    <location>
        <begin position="301"/>
        <end position="319"/>
    </location>
</feature>
<evidence type="ECO:0000256" key="7">
    <source>
        <dbReference type="ARBA" id="ARBA00023136"/>
    </source>
</evidence>
<evidence type="ECO:0000256" key="8">
    <source>
        <dbReference type="ARBA" id="ARBA00060041"/>
    </source>
</evidence>
<gene>
    <name evidence="11" type="ORF">FE839_05705</name>
</gene>
<comment type="function">
    <text evidence="8">Involved in peptidoglycan biosynthesis. Transports lipid-linked peptidoglycan precursors from the inner to the outer leaflet of the cytoplasmic membrane.</text>
</comment>
<evidence type="ECO:0000256" key="6">
    <source>
        <dbReference type="ARBA" id="ARBA00022989"/>
    </source>
</evidence>
<evidence type="ECO:0000256" key="1">
    <source>
        <dbReference type="ARBA" id="ARBA00004651"/>
    </source>
</evidence>
<proteinExistence type="inferred from homology"/>
<feature type="transmembrane region" description="Helical" evidence="10">
    <location>
        <begin position="460"/>
        <end position="481"/>
    </location>
</feature>
<keyword evidence="3 10" id="KW-0812">Transmembrane</keyword>
<dbReference type="AlphaFoldDB" id="A0A5R9LKV0"/>
<accession>A0A5R9LKV0</accession>
<dbReference type="GO" id="GO:0005886">
    <property type="term" value="C:plasma membrane"/>
    <property type="evidence" value="ECO:0007669"/>
    <property type="project" value="UniProtKB-SubCell"/>
</dbReference>
<feature type="transmembrane region" description="Helical" evidence="10">
    <location>
        <begin position="82"/>
        <end position="105"/>
    </location>
</feature>